<comment type="caution">
    <text evidence="1">The sequence shown here is derived from an EMBL/GenBank/DDBJ whole genome shotgun (WGS) entry which is preliminary data.</text>
</comment>
<accession>A0ACA9RCM0</accession>
<dbReference type="Proteomes" id="UP000789920">
    <property type="component" value="Unassembled WGS sequence"/>
</dbReference>
<keyword evidence="2" id="KW-1185">Reference proteome</keyword>
<evidence type="ECO:0000313" key="1">
    <source>
        <dbReference type="EMBL" id="CAG8786668.1"/>
    </source>
</evidence>
<organism evidence="1 2">
    <name type="scientific">Racocetra persica</name>
    <dbReference type="NCBI Taxonomy" id="160502"/>
    <lineage>
        <taxon>Eukaryota</taxon>
        <taxon>Fungi</taxon>
        <taxon>Fungi incertae sedis</taxon>
        <taxon>Mucoromycota</taxon>
        <taxon>Glomeromycotina</taxon>
        <taxon>Glomeromycetes</taxon>
        <taxon>Diversisporales</taxon>
        <taxon>Gigasporaceae</taxon>
        <taxon>Racocetra</taxon>
    </lineage>
</organism>
<feature type="non-terminal residue" evidence="1">
    <location>
        <position position="1"/>
    </location>
</feature>
<proteinExistence type="predicted"/>
<gene>
    <name evidence="1" type="ORF">RPERSI_LOCUS18423</name>
</gene>
<name>A0ACA9RCM0_9GLOM</name>
<protein>
    <submittedName>
        <fullName evidence="1">25441_t:CDS:1</fullName>
    </submittedName>
</protein>
<sequence>TEELEKRIEIPYFCKPMERIILENIFEDRIVRIVGGKTSPHPILAFLNDRGHEWLLSRLNSMSSVISIGPHLYKEQPIRERVASYFPVLKLDNCRDYERTKILTLRTPDLSNFEFWQEYGFDRESFSEKEEEFVYDPDKIWFNGIETLSHTVL</sequence>
<evidence type="ECO:0000313" key="2">
    <source>
        <dbReference type="Proteomes" id="UP000789920"/>
    </source>
</evidence>
<reference evidence="1" key="1">
    <citation type="submission" date="2021-06" db="EMBL/GenBank/DDBJ databases">
        <authorList>
            <person name="Kallberg Y."/>
            <person name="Tangrot J."/>
            <person name="Rosling A."/>
        </authorList>
    </citation>
    <scope>NUCLEOTIDE SEQUENCE</scope>
    <source>
        <strain evidence="1">MA461A</strain>
    </source>
</reference>
<dbReference type="EMBL" id="CAJVQC010048754">
    <property type="protein sequence ID" value="CAG8786668.1"/>
    <property type="molecule type" value="Genomic_DNA"/>
</dbReference>